<gene>
    <name evidence="1" type="ORF">ANSO36C_67660</name>
</gene>
<evidence type="ECO:0000313" key="1">
    <source>
        <dbReference type="EMBL" id="BDI20964.1"/>
    </source>
</evidence>
<sequence>MNIAFSGPRNLTKDDEKKIYKDFAYFISTHKANWFVGDADGLDNFVRRAAPYYEKQLTVFETEGKQPWQFAKRSKRMIDAIAQLNDPWLYAFPNKLCPDVCKPGSNVVGGGSGTWLTIAYAKYRGLQIYLFPIFEFRYGDRSWRPDWLDDPQQLSLF</sequence>
<evidence type="ECO:0000313" key="2">
    <source>
        <dbReference type="Proteomes" id="UP001055453"/>
    </source>
</evidence>
<name>A0ABM7ZCF7_NOSCO</name>
<reference evidence="1" key="1">
    <citation type="submission" date="2022-04" db="EMBL/GenBank/DDBJ databases">
        <title>Complete genome sequence of a cyanobacterium, Nostoc sp. SO-36, isolated in Antarctica.</title>
        <authorList>
            <person name="Kanesaki Y."/>
            <person name="Effendi D."/>
            <person name="Sakamoto T."/>
            <person name="Ohtani S."/>
            <person name="Awai K."/>
        </authorList>
    </citation>
    <scope>NUCLEOTIDE SEQUENCE</scope>
    <source>
        <strain evidence="1">SO-36</strain>
        <plasmid evidence="1">pANSO36C</plasmid>
    </source>
</reference>
<dbReference type="EMBL" id="AP025735">
    <property type="protein sequence ID" value="BDI20964.1"/>
    <property type="molecule type" value="Genomic_DNA"/>
</dbReference>
<geneLocation type="plasmid" evidence="1 2">
    <name>pANSO36C</name>
</geneLocation>
<protein>
    <submittedName>
        <fullName evidence="1">Uncharacterized protein</fullName>
    </submittedName>
</protein>
<keyword evidence="2" id="KW-1185">Reference proteome</keyword>
<accession>A0ABM7ZCF7</accession>
<proteinExistence type="predicted"/>
<organism evidence="1 2">
    <name type="scientific">Nostoc cf. commune SO-36</name>
    <dbReference type="NCBI Taxonomy" id="449208"/>
    <lineage>
        <taxon>Bacteria</taxon>
        <taxon>Bacillati</taxon>
        <taxon>Cyanobacteriota</taxon>
        <taxon>Cyanophyceae</taxon>
        <taxon>Nostocales</taxon>
        <taxon>Nostocaceae</taxon>
        <taxon>Nostoc</taxon>
    </lineage>
</organism>
<dbReference type="RefSeq" id="WP_251961007.1">
    <property type="nucleotide sequence ID" value="NZ_AP025735.1"/>
</dbReference>
<dbReference type="Proteomes" id="UP001055453">
    <property type="component" value="Plasmid pANSO36C"/>
</dbReference>
<keyword evidence="1" id="KW-0614">Plasmid</keyword>